<evidence type="ECO:0000256" key="1">
    <source>
        <dbReference type="ARBA" id="ARBA00022723"/>
    </source>
</evidence>
<dbReference type="Gene3D" id="4.10.1000.10">
    <property type="entry name" value="Zinc finger, CCCH-type"/>
    <property type="match status" value="1"/>
</dbReference>
<dbReference type="AlphaFoldDB" id="A0A8B8NJD3"/>
<dbReference type="SUPFAM" id="SSF54928">
    <property type="entry name" value="RNA-binding domain, RBD"/>
    <property type="match status" value="1"/>
</dbReference>
<dbReference type="InterPro" id="IPR036855">
    <property type="entry name" value="Znf_CCCH_sf"/>
</dbReference>
<evidence type="ECO:0000259" key="10">
    <source>
        <dbReference type="PROSITE" id="PS50103"/>
    </source>
</evidence>
<evidence type="ECO:0000256" key="3">
    <source>
        <dbReference type="ARBA" id="ARBA00022833"/>
    </source>
</evidence>
<evidence type="ECO:0000313" key="13">
    <source>
        <dbReference type="RefSeq" id="XP_030522600.2"/>
    </source>
</evidence>
<evidence type="ECO:0000313" key="11">
    <source>
        <dbReference type="Proteomes" id="UP000827889"/>
    </source>
</evidence>
<dbReference type="RefSeq" id="XP_030522600.2">
    <property type="nucleotide sequence ID" value="XM_030666740.2"/>
</dbReference>
<evidence type="ECO:0000259" key="9">
    <source>
        <dbReference type="PROSITE" id="PS50102"/>
    </source>
</evidence>
<feature type="domain" description="C3H1-type" evidence="10">
    <location>
        <begin position="192"/>
        <end position="219"/>
    </location>
</feature>
<evidence type="ECO:0000256" key="4">
    <source>
        <dbReference type="ARBA" id="ARBA00022884"/>
    </source>
</evidence>
<keyword evidence="3 7" id="KW-0862">Zinc</keyword>
<keyword evidence="1 7" id="KW-0479">Metal-binding</keyword>
<dbReference type="Pfam" id="PF00076">
    <property type="entry name" value="RRM_1"/>
    <property type="match status" value="1"/>
</dbReference>
<evidence type="ECO:0000313" key="12">
    <source>
        <dbReference type="RefSeq" id="XP_030522599.2"/>
    </source>
</evidence>
<keyword evidence="5" id="KW-0238">DNA-binding</keyword>
<dbReference type="InterPro" id="IPR000504">
    <property type="entry name" value="RRM_dom"/>
</dbReference>
<feature type="region of interest" description="Disordered" evidence="8">
    <location>
        <begin position="95"/>
        <end position="133"/>
    </location>
</feature>
<dbReference type="CDD" id="cd12458">
    <property type="entry name" value="RRM_AtC3H46_like"/>
    <property type="match status" value="1"/>
</dbReference>
<dbReference type="PROSITE" id="PS50103">
    <property type="entry name" value="ZF_C3H1"/>
    <property type="match status" value="1"/>
</dbReference>
<dbReference type="KEGG" id="rarg:115735482"/>
<dbReference type="GO" id="GO:0008270">
    <property type="term" value="F:zinc ion binding"/>
    <property type="evidence" value="ECO:0007669"/>
    <property type="project" value="UniProtKB-KW"/>
</dbReference>
<evidence type="ECO:0000256" key="8">
    <source>
        <dbReference type="SAM" id="MobiDB-lite"/>
    </source>
</evidence>
<evidence type="ECO:0000256" key="5">
    <source>
        <dbReference type="ARBA" id="ARBA00023125"/>
    </source>
</evidence>
<keyword evidence="11" id="KW-1185">Reference proteome</keyword>
<dbReference type="GO" id="GO:0003723">
    <property type="term" value="F:RNA binding"/>
    <property type="evidence" value="ECO:0007669"/>
    <property type="project" value="UniProtKB-UniRule"/>
</dbReference>
<keyword evidence="2 7" id="KW-0863">Zinc-finger</keyword>
<protein>
    <submittedName>
        <fullName evidence="12 13">Zinc finger CCCH domain-containing protein 53-like</fullName>
    </submittedName>
</protein>
<dbReference type="SMART" id="SM00356">
    <property type="entry name" value="ZnF_C3H1"/>
    <property type="match status" value="1"/>
</dbReference>
<dbReference type="GeneID" id="115735482"/>
<dbReference type="InterPro" id="IPR034365">
    <property type="entry name" value="AtC3H46-like_RRM"/>
</dbReference>
<sequence>MDSYEATRLVFSRIQSLDPDNASKIMGYILLQDHGDKEMTRLALAPDPLLRTLILKAKSHLSLSLSATSSSTSATPSPPSSAALNLNPISRRPITHHHSLSIPSPRTTPSYANVVNGVTRDTTPNIPSDPVDDYPLQDHLSFLNDPKSDDLYDPRLEFVPNGDSGLSHRRSYSIPGMRLGSNAASEEPGLPGFGWRPCLYFARGFCKNGTSCRFLHGDSGDCTDASAAVNVGSPVKFGELEQFGPDFARSKATAAVAQQQRLKLLASASASSLPYNSCVDLFLQQQNDTQRSTAPELMLRDELHKFGRIQSERSDFSGLGSGGASSPGSRQIYLTFPADSTFREEDVSHYFSNYGPVQDVRIPYQQKRMFGFVTFVYPETVKLILAKGNPHFVCDSRVLVKPYKEKGKIADRKQQQFMDRGEYSACLSPTGFESRDPFDLPFGSRMGYNAQEILLRRKLEEQADLHQAIELQGRRLVNLQLLDLKNRYRQYPHNLSTSSPISSPVFPRSPNVQSLNLPPNAINQEVARAAFVDGSAWMNSESAESENLVLQGVDGAWVEKESTGKRKEESSVPGEYDHHASLEHILPDNLFASPKKSRPENLTAFNTSLADDECDDSMTSLITSSASAPTNEPLLTTSSALNIATLKSCLFHVPSFSSGHGAIGM</sequence>
<feature type="zinc finger region" description="C3H1-type" evidence="7">
    <location>
        <begin position="192"/>
        <end position="219"/>
    </location>
</feature>
<dbReference type="Gene3D" id="3.30.70.330">
    <property type="match status" value="1"/>
</dbReference>
<dbReference type="Pfam" id="PF00642">
    <property type="entry name" value="zf-CCCH"/>
    <property type="match status" value="1"/>
</dbReference>
<dbReference type="InterPro" id="IPR000571">
    <property type="entry name" value="Znf_CCCH"/>
</dbReference>
<evidence type="ECO:0000256" key="7">
    <source>
        <dbReference type="PROSITE-ProRule" id="PRU00723"/>
    </source>
</evidence>
<gene>
    <name evidence="12 13" type="primary">LOC115735482</name>
</gene>
<name>A0A8B8NJD3_9MYRT</name>
<evidence type="ECO:0000256" key="6">
    <source>
        <dbReference type="PROSITE-ProRule" id="PRU00176"/>
    </source>
</evidence>
<dbReference type="SUPFAM" id="SSF90229">
    <property type="entry name" value="CCCH zinc finger"/>
    <property type="match status" value="1"/>
</dbReference>
<dbReference type="PANTHER" id="PTHR24009:SF11">
    <property type="entry name" value="ZINC FINGER CCCH DOMAIN-CONTAINING PROTEIN 53-LIKE"/>
    <property type="match status" value="1"/>
</dbReference>
<dbReference type="SMART" id="SM00360">
    <property type="entry name" value="RRM"/>
    <property type="match status" value="1"/>
</dbReference>
<organism evidence="11 13">
    <name type="scientific">Rhodamnia argentea</name>
    <dbReference type="NCBI Taxonomy" id="178133"/>
    <lineage>
        <taxon>Eukaryota</taxon>
        <taxon>Viridiplantae</taxon>
        <taxon>Streptophyta</taxon>
        <taxon>Embryophyta</taxon>
        <taxon>Tracheophyta</taxon>
        <taxon>Spermatophyta</taxon>
        <taxon>Magnoliopsida</taxon>
        <taxon>eudicotyledons</taxon>
        <taxon>Gunneridae</taxon>
        <taxon>Pentapetalae</taxon>
        <taxon>rosids</taxon>
        <taxon>malvids</taxon>
        <taxon>Myrtales</taxon>
        <taxon>Myrtaceae</taxon>
        <taxon>Myrtoideae</taxon>
        <taxon>Myrteae</taxon>
        <taxon>Australasian group</taxon>
        <taxon>Rhodamnia</taxon>
    </lineage>
</organism>
<dbReference type="Pfam" id="PF23182">
    <property type="entry name" value="PABC_AtC3H46"/>
    <property type="match status" value="1"/>
</dbReference>
<dbReference type="GO" id="GO:0003677">
    <property type="term" value="F:DNA binding"/>
    <property type="evidence" value="ECO:0007669"/>
    <property type="project" value="UniProtKB-KW"/>
</dbReference>
<dbReference type="PANTHER" id="PTHR24009">
    <property type="entry name" value="RNA-BINDING (RRM/RBD/RNP MOTIFS)"/>
    <property type="match status" value="1"/>
</dbReference>
<dbReference type="InterPro" id="IPR056276">
    <property type="entry name" value="AtC3H46-like_PABC-like"/>
</dbReference>
<dbReference type="InterPro" id="IPR035979">
    <property type="entry name" value="RBD_domain_sf"/>
</dbReference>
<reference evidence="12 13" key="1">
    <citation type="submission" date="2025-05" db="UniProtKB">
        <authorList>
            <consortium name="RefSeq"/>
        </authorList>
    </citation>
    <scope>IDENTIFICATION</scope>
    <source>
        <tissue evidence="12 13">Leaf</tissue>
    </source>
</reference>
<feature type="compositionally biased region" description="Polar residues" evidence="8">
    <location>
        <begin position="101"/>
        <end position="113"/>
    </location>
</feature>
<dbReference type="InterPro" id="IPR012677">
    <property type="entry name" value="Nucleotide-bd_a/b_plait_sf"/>
</dbReference>
<proteinExistence type="predicted"/>
<dbReference type="PROSITE" id="PS50102">
    <property type="entry name" value="RRM"/>
    <property type="match status" value="1"/>
</dbReference>
<dbReference type="Proteomes" id="UP000827889">
    <property type="component" value="Chromosome 8"/>
</dbReference>
<feature type="domain" description="RRM" evidence="9">
    <location>
        <begin position="330"/>
        <end position="406"/>
    </location>
</feature>
<dbReference type="RefSeq" id="XP_030522599.2">
    <property type="nucleotide sequence ID" value="XM_030666739.2"/>
</dbReference>
<keyword evidence="4 6" id="KW-0694">RNA-binding</keyword>
<accession>A0A8B8NJD3</accession>
<evidence type="ECO:0000256" key="2">
    <source>
        <dbReference type="ARBA" id="ARBA00022771"/>
    </source>
</evidence>